<sequence length="117" mass="12569">MTGMSRTTGLAIADLEHLRQSIADILTTPLGSRLMRRDYGSLLPELIDQPLHGVTVTRLYAASAAALMRWEPRLRLSRVQLTLGSAPGSAFLDIEGSEVDGNAPLSLRVPLKMGATA</sequence>
<evidence type="ECO:0000313" key="4">
    <source>
        <dbReference type="Proteomes" id="UP000199005"/>
    </source>
</evidence>
<dbReference type="SUPFAM" id="SSF160719">
    <property type="entry name" value="gpW/gp25-like"/>
    <property type="match status" value="1"/>
</dbReference>
<feature type="domain" description="IraD/Gp25-like" evidence="1">
    <location>
        <begin position="15"/>
        <end position="82"/>
    </location>
</feature>
<proteinExistence type="predicted"/>
<evidence type="ECO:0000313" key="5">
    <source>
        <dbReference type="Proteomes" id="UP000199267"/>
    </source>
</evidence>
<dbReference type="EMBL" id="FNYO01000022">
    <property type="protein sequence ID" value="SEI83368.1"/>
    <property type="molecule type" value="Genomic_DNA"/>
</dbReference>
<evidence type="ECO:0000313" key="3">
    <source>
        <dbReference type="EMBL" id="SER25527.1"/>
    </source>
</evidence>
<dbReference type="Proteomes" id="UP000199005">
    <property type="component" value="Unassembled WGS sequence"/>
</dbReference>
<name>A0A1H6TTH3_9GAMM</name>
<dbReference type="Proteomes" id="UP000199267">
    <property type="component" value="Unassembled WGS sequence"/>
</dbReference>
<reference evidence="4 5" key="1">
    <citation type="submission" date="2016-10" db="EMBL/GenBank/DDBJ databases">
        <authorList>
            <person name="de Groot N.N."/>
        </authorList>
    </citation>
    <scope>NUCLEOTIDE SEQUENCE [LARGE SCALE GENOMIC DNA]</scope>
    <source>
        <strain evidence="2 4">DSM 1041</strain>
        <strain evidence="3 5">DSM 378</strain>
    </source>
</reference>
<dbReference type="Pfam" id="PF04965">
    <property type="entry name" value="GPW_gp25"/>
    <property type="match status" value="1"/>
</dbReference>
<dbReference type="RefSeq" id="WP_090623790.1">
    <property type="nucleotide sequence ID" value="NZ_FNYO01000022.1"/>
</dbReference>
<accession>A0A1H6TTH3</accession>
<organism evidence="2 4">
    <name type="scientific">Azotobacter beijerinckii</name>
    <dbReference type="NCBI Taxonomy" id="170623"/>
    <lineage>
        <taxon>Bacteria</taxon>
        <taxon>Pseudomonadati</taxon>
        <taxon>Pseudomonadota</taxon>
        <taxon>Gammaproteobacteria</taxon>
        <taxon>Pseudomonadales</taxon>
        <taxon>Pseudomonadaceae</taxon>
        <taxon>Azotobacter</taxon>
    </lineage>
</organism>
<dbReference type="EMBL" id="FOFJ01000036">
    <property type="protein sequence ID" value="SER25527.1"/>
    <property type="molecule type" value="Genomic_DNA"/>
</dbReference>
<protein>
    <recommendedName>
        <fullName evidence="1">IraD/Gp25-like domain-containing protein</fullName>
    </recommendedName>
</protein>
<dbReference type="AlphaFoldDB" id="A0A1H6TTH3"/>
<dbReference type="Gene3D" id="3.10.450.40">
    <property type="match status" value="1"/>
</dbReference>
<evidence type="ECO:0000259" key="1">
    <source>
        <dbReference type="Pfam" id="PF04965"/>
    </source>
</evidence>
<dbReference type="InterPro" id="IPR007048">
    <property type="entry name" value="IraD/Gp25-like"/>
</dbReference>
<evidence type="ECO:0000313" key="2">
    <source>
        <dbReference type="EMBL" id="SEI83368.1"/>
    </source>
</evidence>
<gene>
    <name evidence="3" type="ORF">SAMN04244573_03215</name>
    <name evidence="2" type="ORF">SAMN04244579_02166</name>
</gene>
<dbReference type="STRING" id="170623.SAMN04244579_02166"/>